<keyword evidence="5" id="KW-1185">Reference proteome</keyword>
<feature type="region of interest" description="Disordered" evidence="1">
    <location>
        <begin position="3550"/>
        <end position="3576"/>
    </location>
</feature>
<dbReference type="SUPFAM" id="SSF69848">
    <property type="entry name" value="LCCL domain"/>
    <property type="match status" value="2"/>
</dbReference>
<feature type="region of interest" description="Disordered" evidence="1">
    <location>
        <begin position="2628"/>
        <end position="2653"/>
    </location>
</feature>
<feature type="region of interest" description="Disordered" evidence="1">
    <location>
        <begin position="3209"/>
        <end position="3229"/>
    </location>
</feature>
<dbReference type="InterPro" id="IPR051957">
    <property type="entry name" value="CRISP-LCCL_domain"/>
</dbReference>
<dbReference type="PANTHER" id="PTHR31331">
    <property type="entry name" value="LCCL DOMAIN PROTEIN (AFU_ORTHOLOGUE AFUA_5G08630)"/>
    <property type="match status" value="1"/>
</dbReference>
<feature type="domain" description="LCCL" evidence="2">
    <location>
        <begin position="914"/>
        <end position="995"/>
    </location>
</feature>
<dbReference type="Pfam" id="PF03815">
    <property type="entry name" value="LCCL"/>
    <property type="match status" value="2"/>
</dbReference>
<feature type="domain" description="Fibronectin type-III" evidence="3">
    <location>
        <begin position="4263"/>
        <end position="4359"/>
    </location>
</feature>
<dbReference type="Proteomes" id="UP000239899">
    <property type="component" value="Unassembled WGS sequence"/>
</dbReference>
<dbReference type="InterPro" id="IPR036609">
    <property type="entry name" value="LCCL_sf"/>
</dbReference>
<feature type="compositionally biased region" description="Polar residues" evidence="1">
    <location>
        <begin position="3209"/>
        <end position="3224"/>
    </location>
</feature>
<feature type="compositionally biased region" description="Polar residues" evidence="1">
    <location>
        <begin position="65"/>
        <end position="77"/>
    </location>
</feature>
<dbReference type="PROSITE" id="PS50820">
    <property type="entry name" value="LCCL"/>
    <property type="match status" value="2"/>
</dbReference>
<dbReference type="SMART" id="SM00603">
    <property type="entry name" value="LCCL"/>
    <property type="match status" value="2"/>
</dbReference>
<dbReference type="PANTHER" id="PTHR31331:SF1">
    <property type="entry name" value="CYSTEINE RICH SECRETORY PROTEIN LCCL DOMAIN CONTAINING 2"/>
    <property type="match status" value="1"/>
</dbReference>
<feature type="region of interest" description="Disordered" evidence="1">
    <location>
        <begin position="41"/>
        <end position="77"/>
    </location>
</feature>
<protein>
    <submittedName>
        <fullName evidence="4">Fibronectin type III domain-containing</fullName>
    </submittedName>
</protein>
<accession>A0A2P6TE56</accession>
<proteinExistence type="predicted"/>
<dbReference type="InterPro" id="IPR036116">
    <property type="entry name" value="FN3_sf"/>
</dbReference>
<feature type="compositionally biased region" description="Polar residues" evidence="1">
    <location>
        <begin position="3567"/>
        <end position="3576"/>
    </location>
</feature>
<evidence type="ECO:0000259" key="3">
    <source>
        <dbReference type="PROSITE" id="PS50853"/>
    </source>
</evidence>
<evidence type="ECO:0000256" key="1">
    <source>
        <dbReference type="SAM" id="MobiDB-lite"/>
    </source>
</evidence>
<feature type="domain" description="LCCL" evidence="2">
    <location>
        <begin position="1572"/>
        <end position="1653"/>
    </location>
</feature>
<reference evidence="4 5" key="1">
    <citation type="journal article" date="2018" name="Plant J.">
        <title>Genome sequences of Chlorella sorokiniana UTEX 1602 and Micractinium conductrix SAG 241.80: implications to maltose excretion by a green alga.</title>
        <authorList>
            <person name="Arriola M.B."/>
            <person name="Velmurugan N."/>
            <person name="Zhang Y."/>
            <person name="Plunkett M.H."/>
            <person name="Hondzo H."/>
            <person name="Barney B.M."/>
        </authorList>
    </citation>
    <scope>NUCLEOTIDE SEQUENCE [LARGE SCALE GENOMIC DNA]</scope>
    <source>
        <strain evidence="5">UTEX 1602</strain>
    </source>
</reference>
<dbReference type="InterPro" id="IPR004043">
    <property type="entry name" value="LCCL"/>
</dbReference>
<feature type="compositionally biased region" description="Polar residues" evidence="1">
    <location>
        <begin position="2632"/>
        <end position="2653"/>
    </location>
</feature>
<gene>
    <name evidence="4" type="ORF">C2E21_8567</name>
</gene>
<dbReference type="OrthoDB" id="441660at2759"/>
<sequence length="4744" mass="489240">MPGDITVGAPTYAPSTKAFTVTINRGFKNTATKYRYRVRKFTQPNDPTADDDKVQLTRDTPDPPTNVQASKDGNTGDTLTVTFDRAAQTTASSYRYTVKDATGQNVPGMVNLKATIADVTPGSLQFTTDTITGANQRYSVAVEACAGQGGLCSAGAPSNLAGVGVITFNTGIGWDADQNKIDLLFTQQVPNAESYSVTVYSRNVKNGPDKLVTTWNGIEKTPAVVSGTARRITISTTAAESPRWPGAGRYVFKIEAWNAAGATATPQFKMSSTSNEVIVATYCFYGIANFAGGTYPELTPTVVHFGDPAAPTGVQVTNTGKAETKITIEMNKPDADVHGGFVLRLKWLRGGEESDVTTANDGVNIYIARSDTLNVDTTGSTWKISFPISAMLCGGASCSDKGRFKVVAFAALSRFNAAGNFQTNYKLGAEVPMATADLNALPEIYYGNPDQPANLVITNTLRTPFDIPAADVAVQYEYKLHYFKAQGDVASAIEVKDTVDRSALGTGTVNRGGTNIPVYTLAINIAALDCDPGSGTVNCGAGSYQLKSFTAVTRVTGGQSPDATLGTNNNDLVIVEANNGVPEPPANVFVADTKFDATDAGDTVFYIEVDLPSPDNIQGWRYQLQYQPRRDTAAPVTVQSNGQAWIFAERAGLTPDSSAPTRRLKIPVPALSSLDCGAGNDCSAGGRFRLAQLESVSWFDAFGAAVTPPAIGAQSDPADTIYKSSWDQIFLVGSPSADPSGIRVPYVPLSSSDVSVFLSAPVADNAKVYKFWLQRINADETTDPAAGPKEFTVSSWTLRANNEFELTIPSSDMLGAGRYKLSAVAAVSSFDQAGALDRKTASNLNIIFIYGSPSEVTNFINNVNVPNVQTGPTIKVQITPPSADVALYYTVEVDYYSGKDVTPNPRTLAGVLAGTTLLQCTDIGAATTGLTHADGNSLAVRCPAGCAANTGNNRPVYTSAAGAYLSASSICRAAIHAGVISDTSGGAFRVTLRTGGTLPRTWLQTDPKSAGFTSDDYTGTALTTQTNLDMTFEALPTETNAFTVMRWGGTSSVATVEGTAPDQKLVLSIDLSQADCRTGGTDAQNKCGNGKYVVRQVKAFGWDNGGSYLSTSSGVGLASPRTAFTFVGDPETPQNVEGLSSSTSGSSVTIRFDRPEADTAKKYTFVLTKYFPGSSDVSPTCKGEFTMPDTTGGTKPGVDSQDSTKRTITVSLTPTSGTTGCSTLLGKYKVTDFKAVSWHGTAGDKTPLPALPSAYFYMGTVGGITANSVKPDNKADASAATSLTVNWKQTDPDAAKTASYELYRWLTGATSKGSSLCTTTGQADDTRMNTAQYTTIGSDTAYLRVENVALCAGAGNPLAAGRYTIQWSVSGNSGTAQTAESEFFYIGAPAAPATAPTVFNDAANGRLKVTFPTPTTDNAAVYKYELVRVANPSISVPNNAKSTDTTTDYTYVDDGLNAATGDSDNVFGTTTNTFYIPIATKALYRVRVGSVNPNSNNPAWSGWSDVIGTVNPDTPTVPSDVATNVAEGSSTLTVKLDKPAADVALYYTVEVDYYSGKDVTPNPRTLAGVLAGTTLLQCTDIGAATTGLTHADGNSLAVRCPAGCAANTGNNRPVYTSAAGAYLSASSICRAAIHAGVISDTSGGAFRVTLRTGGTLPRTWLQTDPKSAGFTSDDYTGTALTTQTNLDMTFEALPTETNAFTVMRWGGTSSVATVEGTAPDQKLVLSIDLSQADCRTGGTDAQNKCGNGKYVVRQVKAFGWDNGGSYLSTSSGVGLASPRTAFTFVGDPETPQNVEGLSSSTSGSSVTIRFDRPEADTAKKYTFVLTKYFPGSSDVSPTCKGEFTMPDTTGGTKPGVDSQDSTKRTITVSLTPTSGTTGCSTLLGKYKVTDFKAVSWHGTAGDKTPLPALPSAYFYMGTVGGITANSVKPDNKADASAATSLTVNWKQTDPDAAKTASYELYRWLTGATSKGSSLCTTTGQADDTRMNTAQYTTIGSDTAYLRVENVALCAGAGNPLAAGRYTIQWSVSGNSGTAQTAESEFFYIGAPAAPATAPAVFNDAANGRLKVTFPTPTTDNAEAYKYDLVRVANPSIDLTGATGTDLAAGYEYVKTAEATPTGGDNSYGATTNTIYISGTFLTDGLYRVRVKSTNPNGADALSPWSAVIGTGTIGPNLSSKKPSSVTVADGTNKLGVIFNLVAGATGYKYTVYTEESNTPLDGHENIEIKAPTITTIQWTGSTSAKFDLVAQTGAPLPAGRYTVAVAAKNTDATGADTWGDDQRATARAAVGTPTAPLNVVLANTPDGALPKVGSVTVTFTKPATDSGLEYWYALYRADTTEACYTSLGAKVASSDALLIADTKTFDLDNLGTGDYQVRVGVKNGLTTGSSSVAAKLCSTGATTTLDTSVVWSALSTAVIAVDNPGKPTAPPTVEYNFDASSLTVKFTAPATTRKYTYEVAMGSGGTKVAAGADVKDYTDTNPSGPAEFTISTTGWGPDSYTVTVYVQNAFTTGSGIASDPSTPVFVGTPAQVASNSIKLENKAGSSDTIVVKFAPPTPDIAQLAEAASAGTGGYRYTVEQRAAGGTWQSVSGKVDQATGTLGGSASERSFEISGLTTAGFYRLKLWGRIVHGNGKDAQNNPQTKEVKSTESTSDSDNLVNQVPHMRNGVIAIGSPGAPTVTLTGAVDGMTIGVTGITASTNANALQFKWVFLKDGVTNLNPSASGLTATYIDTSGTRKIDPLAAGYTGTFKVDLDEELCGLSRDSKCEAGTYQVGVAAVNGAGESSFTWTAVDTSGGTSIMGPPSKPQVSSMVVEAGTMDNLVASWTMPNTWTATSYTYRIWNTLDSSETAYTGTLTAGETPISQTVTGMGLYKVTVTAINSYTSTASDAKPDSGLVVGLPLAGGSLGLREVSVSRFPTADRTIEELSINFKDGLNSWAGTAGNCETYYEWEVVTSPGLQPFLFSPAPIHACGDSKCTGSAGSAARGCSVIRADISSLPDGRYQVFVVANNQFGYTRSAASNVVTVGSPTSTALAITPTDGDGQIGITLGSPAAAGPYRCQGKDAVGDAADWSFVKELAQGATTFTITTTDVPALSTTKQRWLVQCERADDWASLSAPAYASSGPPTAVAKPGLVEEPSKNGVKFTFQPSSPDAARFYVFVLKKGATEQATAQVAFDSPDIKAAAGGYLEYVWPSVPLSGSLTGIVRSINGVSPGTANSPESDATQVGSPGKLSKPAVQGGLNGFVVSFSPGTPSTATAYYYNVYREGVATPVNAAPLLANSATAAGASAPTTPSGGTAYSTYTSSGILSFSTGNLAAKAGLTLSAGFYQITVVAFNPDASSSPDLRYGVESDKSDLVALGRPGIPRDLTVTAVGWSKLQVSFTTPNPDSAAFYEYAVNNTQGVVRFNNPARVARSAALPSGGRVTFVTQDLPATAAYAQYQLRVTAIGGGNVISNWSTPVVAGLPAAPTPVTLSNPDASTLRVTFTAGALLVATDTFAYKLASIKGANVDASGQKYFDIALDSTGYAVLKAPAGGYYVEVMAARPLTSSGFDAGPASTRADNPAALGAPSTPTTAPTVGSITTGASPTATVQWAYADQYSTYASVAWRIKDSTGTVVATGSSSRTGLVTEAVSSPLSTTVSLKYTSGTSLGSPLQGRFTVQVCMANALAACDAASDSRWSPASSVFAAGTPTAPATVAITDGASSLSGAFTLPTNAAYDKLSYRLISVGQDGTGNTPLFGVGIWKDLSGSEISAGTITIPDPVVVGGTSIPVPTGRYRLDMRATANGADSSATSSPAPAYKGTPGVATAVSAMSGTTSIQLSFQGAEFATTYKVHVLNSDESPVMNGPSPVVAVLSGLSGSGSHIYPLTSTELGSPTGAATFKFKVESRNPNSPITGLLSSATANPVIYGKLAKPAKPELVWSDAAGSDPAFMELRFQGVPAPTGATPVVYQYQLVNATSGADIGTWPTISANDITGAGSSSDPYKLKLFPSPGRYRAKVRATTALSATANSDASDASDPEVMGLTSQPSVAVASGASAIATADDGATTVQLLVTLPSNNLNSGDSDPQLQLRMDTVEPSAAQGTWANVGASCPGTTAYCVESGTGTSTNQLVVKVTLTAANLPSPRRVAFVARTVSDNGNGAESAATSAVSVGRPKAPSSLTAAGSASGVEVTFTPDTPLSTDVFKYWAVDASSSGNGQGRLAEKDVSTWTAGAGGQRTFFVPFADFDGTDIPYIVTLKLKAANANGKKGPEASAAAVTVGTVIKPTGLTAVFSSGAATLTLSWQHTDTTVTGYDVRAISQTSGAVMTFPVSSGSGTALTVGGGVGQLPTGRWKFSVVAKNAVSQAESDPTNEVLAGTPGAPAITAVTGDNTGSAAISFTLAPDSLANAVRVSYAAVGSGSWTPVTPDFELTQGQTSVTAAGLPTGNWRFRLEAGNTASNAWSAPSSAWPATTVGLPGKPSIISTTGAKDAITLVVQQAVDSTATSFALKVHDASGSAINGYSAPLLSVAAADSNGRQQVVFGTDSTRLGGTYKFKVAAINSLGNGADSDLSSTAVPAYMPATPTGLSAEGSGTSAKLTFTPPAGAVAYEARALAPAGDSWAVTSASRFSPYAPCSLTPPITGCAGVQTSGPEHSLEVPLSALANLDGRYKFQVRGVDANGVPGDWCTESDAVTVGIPDAPRNLVPEAVRDIEMAETAASNVTLSFVPAWLAEQGYVIEVLDSQGQTLDTVSIPASSCAAKATAPV</sequence>
<dbReference type="EMBL" id="LHPG02000021">
    <property type="protein sequence ID" value="PRW20926.1"/>
    <property type="molecule type" value="Genomic_DNA"/>
</dbReference>
<dbReference type="SUPFAM" id="SSF49265">
    <property type="entry name" value="Fibronectin type III"/>
    <property type="match status" value="1"/>
</dbReference>
<dbReference type="Gene3D" id="2.170.130.20">
    <property type="entry name" value="LCCL-like domain"/>
    <property type="match status" value="2"/>
</dbReference>
<feature type="compositionally biased region" description="Basic and acidic residues" evidence="1">
    <location>
        <begin position="50"/>
        <end position="61"/>
    </location>
</feature>
<name>A0A2P6TE56_CHLSO</name>
<dbReference type="InterPro" id="IPR003961">
    <property type="entry name" value="FN3_dom"/>
</dbReference>
<comment type="caution">
    <text evidence="4">The sequence shown here is derived from an EMBL/GenBank/DDBJ whole genome shotgun (WGS) entry which is preliminary data.</text>
</comment>
<evidence type="ECO:0000313" key="4">
    <source>
        <dbReference type="EMBL" id="PRW20926.1"/>
    </source>
</evidence>
<evidence type="ECO:0000259" key="2">
    <source>
        <dbReference type="PROSITE" id="PS50820"/>
    </source>
</evidence>
<organism evidence="4 5">
    <name type="scientific">Chlorella sorokiniana</name>
    <name type="common">Freshwater green alga</name>
    <dbReference type="NCBI Taxonomy" id="3076"/>
    <lineage>
        <taxon>Eukaryota</taxon>
        <taxon>Viridiplantae</taxon>
        <taxon>Chlorophyta</taxon>
        <taxon>core chlorophytes</taxon>
        <taxon>Trebouxiophyceae</taxon>
        <taxon>Chlorellales</taxon>
        <taxon>Chlorellaceae</taxon>
        <taxon>Chlorella clade</taxon>
        <taxon>Chlorella</taxon>
    </lineage>
</organism>
<dbReference type="SMART" id="SM00060">
    <property type="entry name" value="FN3"/>
    <property type="match status" value="12"/>
</dbReference>
<dbReference type="PROSITE" id="PS50853">
    <property type="entry name" value="FN3"/>
    <property type="match status" value="1"/>
</dbReference>
<evidence type="ECO:0000313" key="5">
    <source>
        <dbReference type="Proteomes" id="UP000239899"/>
    </source>
</evidence>